<dbReference type="Pfam" id="PF01565">
    <property type="entry name" value="FAD_binding_4"/>
    <property type="match status" value="2"/>
</dbReference>
<organism evidence="6 7">
    <name type="scientific">Sulfobacillus thermotolerans</name>
    <dbReference type="NCBI Taxonomy" id="338644"/>
    <lineage>
        <taxon>Bacteria</taxon>
        <taxon>Bacillati</taxon>
        <taxon>Bacillota</taxon>
        <taxon>Clostridia</taxon>
        <taxon>Eubacteriales</taxon>
        <taxon>Clostridiales Family XVII. Incertae Sedis</taxon>
        <taxon>Sulfobacillus</taxon>
    </lineage>
</organism>
<dbReference type="InterPro" id="IPR051914">
    <property type="entry name" value="FAD-linked_OxidoTrans_Type4"/>
</dbReference>
<protein>
    <recommendedName>
        <fullName evidence="5">FAD-binding PCMH-type domain-containing protein</fullName>
    </recommendedName>
</protein>
<evidence type="ECO:0000256" key="1">
    <source>
        <dbReference type="ARBA" id="ARBA00001974"/>
    </source>
</evidence>
<gene>
    <name evidence="6" type="ORF">BXT84_10365</name>
</gene>
<dbReference type="InterPro" id="IPR036318">
    <property type="entry name" value="FAD-bd_PCMH-like_sf"/>
</dbReference>
<dbReference type="Pfam" id="PF02913">
    <property type="entry name" value="FAD-oxidase_C"/>
    <property type="match status" value="1"/>
</dbReference>
<evidence type="ECO:0000313" key="6">
    <source>
        <dbReference type="EMBL" id="AUW94290.1"/>
    </source>
</evidence>
<evidence type="ECO:0000313" key="7">
    <source>
        <dbReference type="Proteomes" id="UP000325292"/>
    </source>
</evidence>
<dbReference type="SUPFAM" id="SSF56176">
    <property type="entry name" value="FAD-binding/transporter-associated domain-like"/>
    <property type="match status" value="2"/>
</dbReference>
<dbReference type="InterPro" id="IPR016167">
    <property type="entry name" value="FAD-bd_PCMH_sub1"/>
</dbReference>
<dbReference type="InterPro" id="IPR016164">
    <property type="entry name" value="FAD-linked_Oxase-like_C"/>
</dbReference>
<keyword evidence="4" id="KW-0560">Oxidoreductase</keyword>
<dbReference type="Proteomes" id="UP000325292">
    <property type="component" value="Chromosome"/>
</dbReference>
<dbReference type="PANTHER" id="PTHR42934:SF2">
    <property type="entry name" value="GLYCOLATE OXIDASE SUBUNIT GLCD"/>
    <property type="match status" value="1"/>
</dbReference>
<accession>A0ABN5H0N1</accession>
<dbReference type="Gene3D" id="1.10.45.10">
    <property type="entry name" value="Vanillyl-alcohol Oxidase, Chain A, domain 4"/>
    <property type="match status" value="1"/>
</dbReference>
<dbReference type="InterPro" id="IPR006094">
    <property type="entry name" value="Oxid_FAD_bind_N"/>
</dbReference>
<dbReference type="EMBL" id="CP019454">
    <property type="protein sequence ID" value="AUW94290.1"/>
    <property type="molecule type" value="Genomic_DNA"/>
</dbReference>
<sequence length="778" mass="85487">MTFKDSVIPPTDLSTLFCRILPAARIIADRARLTPYQYDGSARGPLPSLVLLPQTRAEFHACMMQCISHAIPFIIRGSGTNLCGATVIVKTGVIISTALLRDVEPFSKEDLVLSAEPGVLTKSLEAVLQPLGLFYAPDPGSYHVSTLGGNFAQNAGGIHSIRYGVTTHHVLCAHVLMADGSTLDTPPTADYRSVLDITGLLVGSEGTLAIAESITVSLLPQAPAAATFLAAFESITQATASATALIARDVPVVALELMDRPSMDIVMAYTHAQYPPDAAAILLIEIEGHDSELAELAQGLSVLLTEHGANLIKIATDRASCQTLWEGRRAQYGAAARLAPRVWVQDIVVPRPELGKMMEHVLRISERYNVKIFTVAHAGDGNLHPDIAYDPKDAEEVSRVQEAVSHLLTRAVALGGSISGEHGIGKEKLAYMPLMFTTHERRLMEEIKNALDPQNVLNPGKAISTERTTQFTEPKRVMDLARRDIQTRILDSQEPGSCLITGHNLRLQQMGYKTPSRAITTRHLNHVLDIDQDNFTITVDAGIEACEIAERLAAYGMVIDGLSLHTHDTIGGLIAANTRHWRHGYGREWRDVVLQMQWIDGRGRLMQFGSHTMKNVAGYDVAKLMIGSWGKLGVITQMTLRARRGNSPVYMGTIDNLSPLVLLDMALAISTAYDRPHSLILRRWNKNVELVLVALTVHQVEYAQWQAFQYGTQVSWEPVADYEDTIDQERLLLAEHAAKHGAFYEGGLLRSRLKDLLLQIRDSDSFTVLMDLSKSDHR</sequence>
<reference evidence="6 7" key="1">
    <citation type="journal article" date="2019" name="Sci. Rep.">
        <title>Sulfobacillus thermotolerans: new insights into resistance and metabolic capacities of acidophilic chemolithotrophs.</title>
        <authorList>
            <person name="Panyushkina A.E."/>
            <person name="Babenko V.V."/>
            <person name="Nikitina A.S."/>
            <person name="Selezneva O.V."/>
            <person name="Tsaplina I.A."/>
            <person name="Letarova M.A."/>
            <person name="Kostryukova E.S."/>
            <person name="Letarov A.V."/>
        </authorList>
    </citation>
    <scope>NUCLEOTIDE SEQUENCE [LARGE SCALE GENOMIC DNA]</scope>
    <source>
        <strain evidence="6 7">Kr1</strain>
    </source>
</reference>
<dbReference type="SUPFAM" id="SSF55103">
    <property type="entry name" value="FAD-linked oxidases, C-terminal domain"/>
    <property type="match status" value="1"/>
</dbReference>
<evidence type="ECO:0000256" key="2">
    <source>
        <dbReference type="ARBA" id="ARBA00022630"/>
    </source>
</evidence>
<dbReference type="InterPro" id="IPR016166">
    <property type="entry name" value="FAD-bd_PCMH"/>
</dbReference>
<dbReference type="Gene3D" id="3.30.43.10">
    <property type="entry name" value="Uridine Diphospho-n-acetylenolpyruvylglucosamine Reductase, domain 2"/>
    <property type="match status" value="1"/>
</dbReference>
<feature type="domain" description="FAD-binding PCMH-type" evidence="5">
    <location>
        <begin position="43"/>
        <end position="221"/>
    </location>
</feature>
<evidence type="ECO:0000256" key="4">
    <source>
        <dbReference type="ARBA" id="ARBA00023002"/>
    </source>
</evidence>
<evidence type="ECO:0000259" key="5">
    <source>
        <dbReference type="PROSITE" id="PS51387"/>
    </source>
</evidence>
<feature type="domain" description="FAD-binding PCMH-type" evidence="5">
    <location>
        <begin position="463"/>
        <end position="645"/>
    </location>
</feature>
<keyword evidence="3" id="KW-0274">FAD</keyword>
<comment type="cofactor">
    <cofactor evidence="1">
        <name>FAD</name>
        <dbReference type="ChEBI" id="CHEBI:57692"/>
    </cofactor>
</comment>
<keyword evidence="2" id="KW-0285">Flavoprotein</keyword>
<dbReference type="Gene3D" id="3.30.70.2190">
    <property type="match status" value="1"/>
</dbReference>
<dbReference type="InterPro" id="IPR004113">
    <property type="entry name" value="FAD-bd_oxidored_4_C"/>
</dbReference>
<dbReference type="InterPro" id="IPR016169">
    <property type="entry name" value="FAD-bd_PCMH_sub2"/>
</dbReference>
<keyword evidence="7" id="KW-1185">Reference proteome</keyword>
<evidence type="ECO:0000256" key="3">
    <source>
        <dbReference type="ARBA" id="ARBA00022827"/>
    </source>
</evidence>
<dbReference type="PROSITE" id="PS51387">
    <property type="entry name" value="FAD_PCMH"/>
    <property type="match status" value="2"/>
</dbReference>
<dbReference type="PANTHER" id="PTHR42934">
    <property type="entry name" value="GLYCOLATE OXIDASE SUBUNIT GLCD"/>
    <property type="match status" value="1"/>
</dbReference>
<dbReference type="Gene3D" id="3.30.70.2740">
    <property type="match status" value="1"/>
</dbReference>
<proteinExistence type="predicted"/>
<name>A0ABN5H0N1_9FIRM</name>
<dbReference type="InterPro" id="IPR016171">
    <property type="entry name" value="Vanillyl_alc_oxidase_C-sub2"/>
</dbReference>
<dbReference type="Gene3D" id="3.30.465.10">
    <property type="match status" value="2"/>
</dbReference>